<protein>
    <submittedName>
        <fullName evidence="1">Uncharacterized protein</fullName>
    </submittedName>
</protein>
<sequence length="42" mass="4868">MKEYILELSLASFSMISAQEFKQNLAFEIYDKTLAVIYSAIF</sequence>
<comment type="caution">
    <text evidence="1">The sequence shown here is derived from an EMBL/GenBank/DDBJ whole genome shotgun (WGS) entry which is preliminary data.</text>
</comment>
<proteinExistence type="predicted"/>
<dbReference type="Proteomes" id="UP000689195">
    <property type="component" value="Unassembled WGS sequence"/>
</dbReference>
<gene>
    <name evidence="1" type="ORF">PPENT_87.1.T0290147</name>
</gene>
<evidence type="ECO:0000313" key="2">
    <source>
        <dbReference type="Proteomes" id="UP000689195"/>
    </source>
</evidence>
<reference evidence="1" key="1">
    <citation type="submission" date="2021-01" db="EMBL/GenBank/DDBJ databases">
        <authorList>
            <consortium name="Genoscope - CEA"/>
            <person name="William W."/>
        </authorList>
    </citation>
    <scope>NUCLEOTIDE SEQUENCE</scope>
</reference>
<accession>A0A8S1TXD4</accession>
<organism evidence="1 2">
    <name type="scientific">Paramecium pentaurelia</name>
    <dbReference type="NCBI Taxonomy" id="43138"/>
    <lineage>
        <taxon>Eukaryota</taxon>
        <taxon>Sar</taxon>
        <taxon>Alveolata</taxon>
        <taxon>Ciliophora</taxon>
        <taxon>Intramacronucleata</taxon>
        <taxon>Oligohymenophorea</taxon>
        <taxon>Peniculida</taxon>
        <taxon>Parameciidae</taxon>
        <taxon>Paramecium</taxon>
    </lineage>
</organism>
<keyword evidence="2" id="KW-1185">Reference proteome</keyword>
<name>A0A8S1TXD4_9CILI</name>
<dbReference type="AlphaFoldDB" id="A0A8S1TXD4"/>
<evidence type="ECO:0000313" key="1">
    <source>
        <dbReference type="EMBL" id="CAD8156744.1"/>
    </source>
</evidence>
<dbReference type="EMBL" id="CAJJDO010000029">
    <property type="protein sequence ID" value="CAD8156744.1"/>
    <property type="molecule type" value="Genomic_DNA"/>
</dbReference>